<dbReference type="RefSeq" id="WP_272140771.1">
    <property type="nucleotide sequence ID" value="NZ_JAQNDM010000002.1"/>
</dbReference>
<organism evidence="3 4">
    <name type="scientific">Stigmatella ashevillensis</name>
    <dbReference type="NCBI Taxonomy" id="2995309"/>
    <lineage>
        <taxon>Bacteria</taxon>
        <taxon>Pseudomonadati</taxon>
        <taxon>Myxococcota</taxon>
        <taxon>Myxococcia</taxon>
        <taxon>Myxococcales</taxon>
        <taxon>Cystobacterineae</taxon>
        <taxon>Archangiaceae</taxon>
        <taxon>Stigmatella</taxon>
    </lineage>
</organism>
<keyword evidence="2" id="KW-0812">Transmembrane</keyword>
<sequence>MGPSYYLYLQRDKKLVPAGGEPWDGTLTQEDLALAERYRLWCQSAYHSYGDCLGGALVAGRYLDISAALWTLGSMLLILLLNPVAPALVAVLGVGMLLYVGYDTLHNLVTGWAELTEVVKVATTFEDLREAGERFGKIIGQESARALALLLVAAIGSTAQRFAAKVPTLPGSAQVAMQAEGAARILPSALGSVEEIALTAEGVSVTVAATAMTMGGSGSGGTGPCIETHHIATVCNDKATARGGPWTPRFRRIFAKAGMSMEDSANKMPLSGHYGPHPERYHETRSTRAKWSP</sequence>
<dbReference type="EMBL" id="JAQNDM010000002">
    <property type="protein sequence ID" value="MDC0710908.1"/>
    <property type="molecule type" value="Genomic_DNA"/>
</dbReference>
<keyword evidence="2" id="KW-1133">Transmembrane helix</keyword>
<dbReference type="Pfam" id="PF14412">
    <property type="entry name" value="AHH"/>
    <property type="match status" value="1"/>
</dbReference>
<feature type="compositionally biased region" description="Basic and acidic residues" evidence="1">
    <location>
        <begin position="276"/>
        <end position="286"/>
    </location>
</feature>
<accession>A0ABT5DCS1</accession>
<evidence type="ECO:0000256" key="2">
    <source>
        <dbReference type="SAM" id="Phobius"/>
    </source>
</evidence>
<keyword evidence="4" id="KW-1185">Reference proteome</keyword>
<protein>
    <submittedName>
        <fullName evidence="3">AHH domain-containing protein</fullName>
    </submittedName>
</protein>
<comment type="caution">
    <text evidence="3">The sequence shown here is derived from an EMBL/GenBank/DDBJ whole genome shotgun (WGS) entry which is preliminary data.</text>
</comment>
<evidence type="ECO:0000313" key="3">
    <source>
        <dbReference type="EMBL" id="MDC0710908.1"/>
    </source>
</evidence>
<dbReference type="InterPro" id="IPR032871">
    <property type="entry name" value="AHH_dom_containing"/>
</dbReference>
<feature type="transmembrane region" description="Helical" evidence="2">
    <location>
        <begin position="67"/>
        <end position="100"/>
    </location>
</feature>
<name>A0ABT5DCS1_9BACT</name>
<dbReference type="Proteomes" id="UP001221838">
    <property type="component" value="Unassembled WGS sequence"/>
</dbReference>
<feature type="region of interest" description="Disordered" evidence="1">
    <location>
        <begin position="266"/>
        <end position="293"/>
    </location>
</feature>
<evidence type="ECO:0000256" key="1">
    <source>
        <dbReference type="SAM" id="MobiDB-lite"/>
    </source>
</evidence>
<evidence type="ECO:0000313" key="4">
    <source>
        <dbReference type="Proteomes" id="UP001221838"/>
    </source>
</evidence>
<reference evidence="3 4" key="1">
    <citation type="submission" date="2022-11" db="EMBL/GenBank/DDBJ databases">
        <title>Minimal conservation of predation-associated metabolite biosynthetic gene clusters underscores biosynthetic potential of Myxococcota including descriptions for ten novel species: Archangium lansinium sp. nov., Myxococcus landrumus sp. nov., Nannocystis bai.</title>
        <authorList>
            <person name="Ahearne A."/>
            <person name="Stevens C."/>
            <person name="Dowd S."/>
        </authorList>
    </citation>
    <scope>NUCLEOTIDE SEQUENCE [LARGE SCALE GENOMIC DNA]</scope>
    <source>
        <strain evidence="3 4">NCWAL01</strain>
    </source>
</reference>
<keyword evidence="2" id="KW-0472">Membrane</keyword>
<gene>
    <name evidence="3" type="ORF">POL68_20720</name>
</gene>
<proteinExistence type="predicted"/>